<sequence length="47" mass="5139">MPTWLSGVLRKNLQRRLTTVGAINEVYAPRASGAEGSRVTHDFDAPV</sequence>
<protein>
    <submittedName>
        <fullName evidence="1">Uncharacterized protein</fullName>
    </submittedName>
</protein>
<proteinExistence type="predicted"/>
<evidence type="ECO:0000313" key="2">
    <source>
        <dbReference type="Proteomes" id="UP000625033"/>
    </source>
</evidence>
<comment type="caution">
    <text evidence="1">The sequence shown here is derived from an EMBL/GenBank/DDBJ whole genome shotgun (WGS) entry which is preliminary data.</text>
</comment>
<dbReference type="AlphaFoldDB" id="A0A931D8L9"/>
<organism evidence="1 2">
    <name type="scientific">Zhihengliuella flava</name>
    <dbReference type="NCBI Taxonomy" id="1285193"/>
    <lineage>
        <taxon>Bacteria</taxon>
        <taxon>Bacillati</taxon>
        <taxon>Actinomycetota</taxon>
        <taxon>Actinomycetes</taxon>
        <taxon>Micrococcales</taxon>
        <taxon>Micrococcaceae</taxon>
        <taxon>Zhihengliuella</taxon>
    </lineage>
</organism>
<gene>
    <name evidence="1" type="ORF">IW252_002427</name>
</gene>
<name>A0A931D8L9_9MICC</name>
<keyword evidence="2" id="KW-1185">Reference proteome</keyword>
<accession>A0A931D8L9</accession>
<reference evidence="1" key="1">
    <citation type="submission" date="2020-11" db="EMBL/GenBank/DDBJ databases">
        <title>Sequencing the genomes of 1000 actinobacteria strains.</title>
        <authorList>
            <person name="Klenk H.-P."/>
        </authorList>
    </citation>
    <scope>NUCLEOTIDE SEQUENCE</scope>
    <source>
        <strain evidence="1">DSM 26152</strain>
    </source>
</reference>
<dbReference type="Proteomes" id="UP000625033">
    <property type="component" value="Unassembled WGS sequence"/>
</dbReference>
<evidence type="ECO:0000313" key="1">
    <source>
        <dbReference type="EMBL" id="MBG6085660.1"/>
    </source>
</evidence>
<dbReference type="EMBL" id="JADOTZ010000001">
    <property type="protein sequence ID" value="MBG6085660.1"/>
    <property type="molecule type" value="Genomic_DNA"/>
</dbReference>